<accession>A0A3M7PD02</accession>
<name>A0A3M7PD02_BRAPC</name>
<evidence type="ECO:0000313" key="3">
    <source>
        <dbReference type="Proteomes" id="UP000276133"/>
    </source>
</evidence>
<comment type="caution">
    <text evidence="2">The sequence shown here is derived from an EMBL/GenBank/DDBJ whole genome shotgun (WGS) entry which is preliminary data.</text>
</comment>
<sequence length="65" mass="7939">MKQINIYVYFPLFIGNVLCIDYNFLFFEFCTKKRKALYFLLDKDRIKKRQFHLKGIVLNSDQIIL</sequence>
<evidence type="ECO:0000256" key="1">
    <source>
        <dbReference type="SAM" id="Phobius"/>
    </source>
</evidence>
<dbReference type="Proteomes" id="UP000276133">
    <property type="component" value="Unassembled WGS sequence"/>
</dbReference>
<keyword evidence="1" id="KW-0812">Transmembrane</keyword>
<keyword evidence="3" id="KW-1185">Reference proteome</keyword>
<proteinExistence type="predicted"/>
<reference evidence="2 3" key="1">
    <citation type="journal article" date="2018" name="Sci. Rep.">
        <title>Genomic signatures of local adaptation to the degree of environmental predictability in rotifers.</title>
        <authorList>
            <person name="Franch-Gras L."/>
            <person name="Hahn C."/>
            <person name="Garcia-Roger E.M."/>
            <person name="Carmona M.J."/>
            <person name="Serra M."/>
            <person name="Gomez A."/>
        </authorList>
    </citation>
    <scope>NUCLEOTIDE SEQUENCE [LARGE SCALE GENOMIC DNA]</scope>
    <source>
        <strain evidence="2">HYR1</strain>
    </source>
</reference>
<evidence type="ECO:0000313" key="2">
    <source>
        <dbReference type="EMBL" id="RMZ96640.1"/>
    </source>
</evidence>
<keyword evidence="1" id="KW-1133">Transmembrane helix</keyword>
<dbReference type="AlphaFoldDB" id="A0A3M7PD02"/>
<protein>
    <submittedName>
        <fullName evidence="2">Uncharacterized protein</fullName>
    </submittedName>
</protein>
<feature type="transmembrane region" description="Helical" evidence="1">
    <location>
        <begin position="6"/>
        <end position="27"/>
    </location>
</feature>
<keyword evidence="1" id="KW-0472">Membrane</keyword>
<dbReference type="EMBL" id="REGN01012000">
    <property type="protein sequence ID" value="RMZ96640.1"/>
    <property type="molecule type" value="Genomic_DNA"/>
</dbReference>
<organism evidence="2 3">
    <name type="scientific">Brachionus plicatilis</name>
    <name type="common">Marine rotifer</name>
    <name type="synonym">Brachionus muelleri</name>
    <dbReference type="NCBI Taxonomy" id="10195"/>
    <lineage>
        <taxon>Eukaryota</taxon>
        <taxon>Metazoa</taxon>
        <taxon>Spiralia</taxon>
        <taxon>Gnathifera</taxon>
        <taxon>Rotifera</taxon>
        <taxon>Eurotatoria</taxon>
        <taxon>Monogononta</taxon>
        <taxon>Pseudotrocha</taxon>
        <taxon>Ploima</taxon>
        <taxon>Brachionidae</taxon>
        <taxon>Brachionus</taxon>
    </lineage>
</organism>
<gene>
    <name evidence="2" type="ORF">BpHYR1_043540</name>
</gene>